<evidence type="ECO:0000313" key="2">
    <source>
        <dbReference type="EMBL" id="KAK0449350.1"/>
    </source>
</evidence>
<comment type="caution">
    <text evidence="2">The sequence shown here is derived from an EMBL/GenBank/DDBJ whole genome shotgun (WGS) entry which is preliminary data.</text>
</comment>
<gene>
    <name evidence="2" type="ORF">EV421DRAFT_1705267</name>
</gene>
<feature type="transmembrane region" description="Helical" evidence="1">
    <location>
        <begin position="6"/>
        <end position="27"/>
    </location>
</feature>
<keyword evidence="3" id="KW-1185">Reference proteome</keyword>
<organism evidence="2 3">
    <name type="scientific">Armillaria borealis</name>
    <dbReference type="NCBI Taxonomy" id="47425"/>
    <lineage>
        <taxon>Eukaryota</taxon>
        <taxon>Fungi</taxon>
        <taxon>Dikarya</taxon>
        <taxon>Basidiomycota</taxon>
        <taxon>Agaricomycotina</taxon>
        <taxon>Agaricomycetes</taxon>
        <taxon>Agaricomycetidae</taxon>
        <taxon>Agaricales</taxon>
        <taxon>Marasmiineae</taxon>
        <taxon>Physalacriaceae</taxon>
        <taxon>Armillaria</taxon>
    </lineage>
</organism>
<accession>A0AA39JUU8</accession>
<evidence type="ECO:0000313" key="3">
    <source>
        <dbReference type="Proteomes" id="UP001175226"/>
    </source>
</evidence>
<proteinExistence type="predicted"/>
<dbReference type="AlphaFoldDB" id="A0AA39JUU8"/>
<reference evidence="2" key="1">
    <citation type="submission" date="2023-06" db="EMBL/GenBank/DDBJ databases">
        <authorList>
            <consortium name="Lawrence Berkeley National Laboratory"/>
            <person name="Ahrendt S."/>
            <person name="Sahu N."/>
            <person name="Indic B."/>
            <person name="Wong-Bajracharya J."/>
            <person name="Merenyi Z."/>
            <person name="Ke H.-M."/>
            <person name="Monk M."/>
            <person name="Kocsube S."/>
            <person name="Drula E."/>
            <person name="Lipzen A."/>
            <person name="Balint B."/>
            <person name="Henrissat B."/>
            <person name="Andreopoulos B."/>
            <person name="Martin F.M."/>
            <person name="Harder C.B."/>
            <person name="Rigling D."/>
            <person name="Ford K.L."/>
            <person name="Foster G.D."/>
            <person name="Pangilinan J."/>
            <person name="Papanicolaou A."/>
            <person name="Barry K."/>
            <person name="LaButti K."/>
            <person name="Viragh M."/>
            <person name="Koriabine M."/>
            <person name="Yan M."/>
            <person name="Riley R."/>
            <person name="Champramary S."/>
            <person name="Plett K.L."/>
            <person name="Tsai I.J."/>
            <person name="Slot J."/>
            <person name="Sipos G."/>
            <person name="Plett J."/>
            <person name="Nagy L.G."/>
            <person name="Grigoriev I.V."/>
        </authorList>
    </citation>
    <scope>NUCLEOTIDE SEQUENCE</scope>
    <source>
        <strain evidence="2">FPL87.14</strain>
    </source>
</reference>
<feature type="non-terminal residue" evidence="2">
    <location>
        <position position="1"/>
    </location>
</feature>
<evidence type="ECO:0000256" key="1">
    <source>
        <dbReference type="SAM" id="Phobius"/>
    </source>
</evidence>
<keyword evidence="1" id="KW-1133">Transmembrane helix</keyword>
<sequence length="49" mass="5635">LLLLILTFTIIISLIVNIDQVGVWLLLNNSYTFYEKGAHQVDMVVKDEK</sequence>
<dbReference type="Proteomes" id="UP001175226">
    <property type="component" value="Unassembled WGS sequence"/>
</dbReference>
<dbReference type="EMBL" id="JAUEPT010000008">
    <property type="protein sequence ID" value="KAK0449350.1"/>
    <property type="molecule type" value="Genomic_DNA"/>
</dbReference>
<protein>
    <submittedName>
        <fullName evidence="2">Uncharacterized protein</fullName>
    </submittedName>
</protein>
<keyword evidence="1" id="KW-0812">Transmembrane</keyword>
<name>A0AA39JUU8_9AGAR</name>
<keyword evidence="1" id="KW-0472">Membrane</keyword>